<proteinExistence type="inferred from homology"/>
<evidence type="ECO:0000256" key="7">
    <source>
        <dbReference type="PIRNR" id="PIRNR010045"/>
    </source>
</evidence>
<keyword evidence="4 8" id="KW-0812">Transmembrane</keyword>
<dbReference type="WBParaSite" id="L893_g23653.t1">
    <property type="protein sequence ID" value="L893_g23653.t1"/>
    <property type="gene ID" value="L893_g23653"/>
</dbReference>
<feature type="transmembrane region" description="Helical" evidence="8">
    <location>
        <begin position="15"/>
        <end position="37"/>
    </location>
</feature>
<dbReference type="SMART" id="SM01415">
    <property type="entry name" value="DUF106"/>
    <property type="match status" value="1"/>
</dbReference>
<organism evidence="9 10">
    <name type="scientific">Steinernema glaseri</name>
    <dbReference type="NCBI Taxonomy" id="37863"/>
    <lineage>
        <taxon>Eukaryota</taxon>
        <taxon>Metazoa</taxon>
        <taxon>Ecdysozoa</taxon>
        <taxon>Nematoda</taxon>
        <taxon>Chromadorea</taxon>
        <taxon>Rhabditida</taxon>
        <taxon>Tylenchina</taxon>
        <taxon>Panagrolaimomorpha</taxon>
        <taxon>Strongyloidoidea</taxon>
        <taxon>Steinernematidae</taxon>
        <taxon>Steinernema</taxon>
    </lineage>
</organism>
<dbReference type="PANTHER" id="PTHR13116">
    <property type="entry name" value="ER MEMBRANE PROTEIN COMPLEX SUBUNIT 3"/>
    <property type="match status" value="1"/>
</dbReference>
<evidence type="ECO:0000256" key="8">
    <source>
        <dbReference type="SAM" id="Phobius"/>
    </source>
</evidence>
<accession>A0A1I7Z7I8</accession>
<dbReference type="Pfam" id="PF01956">
    <property type="entry name" value="EMC3_TMCO1"/>
    <property type="match status" value="1"/>
</dbReference>
<evidence type="ECO:0000313" key="9">
    <source>
        <dbReference type="Proteomes" id="UP000095287"/>
    </source>
</evidence>
<sequence length="241" mass="27435">MAVDLVLDPAIRTWVFLPIVILVFTVGIMRHYAVLLLRREKKATAEQIQQRHYVARSRLLRVNGNILPPKSFEMRRQFHLDDNGFLANNSQPREMNLLDGPLNPEMFIGQVVNSLPTILIGSWINSTFSGFLTTRMPFPLTRKFAEMLQRGVTLTSLDASWVSSLSWYFLNVFGLQSVYALLLGEENAADSMKAMEEQTKMGAGLPMQDENAVIRAEWEALKIHKYQFKFGKGARKNTSVL</sequence>
<name>A0A1I7Z7I8_9BILA</name>
<dbReference type="PANTHER" id="PTHR13116:SF5">
    <property type="entry name" value="ER MEMBRANE PROTEIN COMPLEX SUBUNIT 3"/>
    <property type="match status" value="1"/>
</dbReference>
<comment type="subcellular location">
    <subcellularLocation>
        <location evidence="1">Membrane</location>
        <topology evidence="1">Multi-pass membrane protein</topology>
    </subcellularLocation>
</comment>
<evidence type="ECO:0000256" key="2">
    <source>
        <dbReference type="ARBA" id="ARBA00005376"/>
    </source>
</evidence>
<dbReference type="Proteomes" id="UP000095287">
    <property type="component" value="Unplaced"/>
</dbReference>
<keyword evidence="6 8" id="KW-0472">Membrane</keyword>
<dbReference type="InterPro" id="IPR002809">
    <property type="entry name" value="EMC3/TMCO1"/>
</dbReference>
<keyword evidence="9" id="KW-1185">Reference proteome</keyword>
<dbReference type="GO" id="GO:0072546">
    <property type="term" value="C:EMC complex"/>
    <property type="evidence" value="ECO:0007669"/>
    <property type="project" value="TreeGrafter"/>
</dbReference>
<evidence type="ECO:0000256" key="1">
    <source>
        <dbReference type="ARBA" id="ARBA00004141"/>
    </source>
</evidence>
<dbReference type="AlphaFoldDB" id="A0A1I7Z7I8"/>
<keyword evidence="5 8" id="KW-1133">Transmembrane helix</keyword>
<dbReference type="PIRSF" id="PIRSF010045">
    <property type="entry name" value="DUF850_TM_euk"/>
    <property type="match status" value="1"/>
</dbReference>
<evidence type="ECO:0000256" key="6">
    <source>
        <dbReference type="ARBA" id="ARBA00023136"/>
    </source>
</evidence>
<evidence type="ECO:0000256" key="4">
    <source>
        <dbReference type="ARBA" id="ARBA00022692"/>
    </source>
</evidence>
<protein>
    <recommendedName>
        <fullName evidence="3 7">ER membrane protein complex subunit 3</fullName>
    </recommendedName>
</protein>
<comment type="similarity">
    <text evidence="2 7">Belongs to the EMC3 family.</text>
</comment>
<dbReference type="GO" id="GO:0034975">
    <property type="term" value="P:protein folding in endoplasmic reticulum"/>
    <property type="evidence" value="ECO:0007669"/>
    <property type="project" value="TreeGrafter"/>
</dbReference>
<evidence type="ECO:0000256" key="3">
    <source>
        <dbReference type="ARBA" id="ARBA00020822"/>
    </source>
</evidence>
<dbReference type="InterPro" id="IPR008568">
    <property type="entry name" value="EMC3"/>
</dbReference>
<reference evidence="10" key="1">
    <citation type="submission" date="2016-11" db="UniProtKB">
        <authorList>
            <consortium name="WormBaseParasite"/>
        </authorList>
    </citation>
    <scope>IDENTIFICATION</scope>
</reference>
<evidence type="ECO:0000313" key="10">
    <source>
        <dbReference type="WBParaSite" id="L893_g23653.t1"/>
    </source>
</evidence>
<evidence type="ECO:0000256" key="5">
    <source>
        <dbReference type="ARBA" id="ARBA00022989"/>
    </source>
</evidence>